<dbReference type="EMBL" id="UINC01067624">
    <property type="protein sequence ID" value="SVB99461.1"/>
    <property type="molecule type" value="Genomic_DNA"/>
</dbReference>
<dbReference type="AlphaFoldDB" id="A0A382ILB9"/>
<organism evidence="1">
    <name type="scientific">marine metagenome</name>
    <dbReference type="NCBI Taxonomy" id="408172"/>
    <lineage>
        <taxon>unclassified sequences</taxon>
        <taxon>metagenomes</taxon>
        <taxon>ecological metagenomes</taxon>
    </lineage>
</organism>
<name>A0A382ILB9_9ZZZZ</name>
<proteinExistence type="predicted"/>
<sequence length="40" mass="4884">MRLELTEISIELQKSYKVYFNTLKTIDFIEVLDNVTMEWE</sequence>
<reference evidence="1" key="1">
    <citation type="submission" date="2018-05" db="EMBL/GenBank/DDBJ databases">
        <authorList>
            <person name="Lanie J.A."/>
            <person name="Ng W.-L."/>
            <person name="Kazmierczak K.M."/>
            <person name="Andrzejewski T.M."/>
            <person name="Davidsen T.M."/>
            <person name="Wayne K.J."/>
            <person name="Tettelin H."/>
            <person name="Glass J.I."/>
            <person name="Rusch D."/>
            <person name="Podicherti R."/>
            <person name="Tsui H.-C.T."/>
            <person name="Winkler M.E."/>
        </authorList>
    </citation>
    <scope>NUCLEOTIDE SEQUENCE</scope>
</reference>
<protein>
    <submittedName>
        <fullName evidence="1">Uncharacterized protein</fullName>
    </submittedName>
</protein>
<accession>A0A382ILB9</accession>
<gene>
    <name evidence="1" type="ORF">METZ01_LOCUS252315</name>
</gene>
<evidence type="ECO:0000313" key="1">
    <source>
        <dbReference type="EMBL" id="SVB99461.1"/>
    </source>
</evidence>